<evidence type="ECO:0000313" key="4">
    <source>
        <dbReference type="Proteomes" id="UP000198711"/>
    </source>
</evidence>
<keyword evidence="4" id="KW-1185">Reference proteome</keyword>
<comment type="caution">
    <text evidence="3">The sequence shown here is derived from an EMBL/GenBank/DDBJ whole genome shotgun (WGS) entry which is preliminary data.</text>
</comment>
<feature type="domain" description="Endonuclease/exonuclease/phosphatase" evidence="2">
    <location>
        <begin position="27"/>
        <end position="338"/>
    </location>
</feature>
<dbReference type="PANTHER" id="PTHR42834:SF1">
    <property type="entry name" value="ENDONUCLEASE_EXONUCLEASE_PHOSPHATASE FAMILY PROTEIN (AFU_ORTHOLOGUE AFUA_3G09210)"/>
    <property type="match status" value="1"/>
</dbReference>
<organism evidence="3 4">
    <name type="scientific">Hydrobacter penzbergensis</name>
    <dbReference type="NCBI Taxonomy" id="1235997"/>
    <lineage>
        <taxon>Bacteria</taxon>
        <taxon>Pseudomonadati</taxon>
        <taxon>Bacteroidota</taxon>
        <taxon>Chitinophagia</taxon>
        <taxon>Chitinophagales</taxon>
        <taxon>Chitinophagaceae</taxon>
        <taxon>Hydrobacter</taxon>
    </lineage>
</organism>
<evidence type="ECO:0000313" key="3">
    <source>
        <dbReference type="EMBL" id="SDW26494.1"/>
    </source>
</evidence>
<dbReference type="AlphaFoldDB" id="A0A8X8IDA9"/>
<accession>A0A8X8IDA9</accession>
<dbReference type="Gene3D" id="3.60.10.10">
    <property type="entry name" value="Endonuclease/exonuclease/phosphatase"/>
    <property type="match status" value="1"/>
</dbReference>
<keyword evidence="3" id="KW-0540">Nuclease</keyword>
<dbReference type="InterPro" id="IPR005135">
    <property type="entry name" value="Endo/exonuclease/phosphatase"/>
</dbReference>
<evidence type="ECO:0000256" key="1">
    <source>
        <dbReference type="SAM" id="SignalP"/>
    </source>
</evidence>
<feature type="signal peptide" evidence="1">
    <location>
        <begin position="1"/>
        <end position="18"/>
    </location>
</feature>
<dbReference type="RefSeq" id="WP_092721873.1">
    <property type="nucleotide sequence ID" value="NZ_FNNO01000001.1"/>
</dbReference>
<gene>
    <name evidence="3" type="ORF">SAMN05444410_101652</name>
</gene>
<keyword evidence="3" id="KW-0378">Hydrolase</keyword>
<dbReference type="EMBL" id="FNNO01000001">
    <property type="protein sequence ID" value="SDW26494.1"/>
    <property type="molecule type" value="Genomic_DNA"/>
</dbReference>
<dbReference type="InterPro" id="IPR036691">
    <property type="entry name" value="Endo/exonu/phosph_ase_sf"/>
</dbReference>
<dbReference type="PANTHER" id="PTHR42834">
    <property type="entry name" value="ENDONUCLEASE/EXONUCLEASE/PHOSPHATASE FAMILY PROTEIN (AFU_ORTHOLOGUE AFUA_3G09210)"/>
    <property type="match status" value="1"/>
</dbReference>
<protein>
    <submittedName>
        <fullName evidence="3">Endonuclease/Exonuclease/phosphatase family protein</fullName>
    </submittedName>
</protein>
<dbReference type="Pfam" id="PF19580">
    <property type="entry name" value="Exo_endo_phos_3"/>
    <property type="match status" value="1"/>
</dbReference>
<keyword evidence="1" id="KW-0732">Signal</keyword>
<feature type="chain" id="PRO_5036498411" evidence="1">
    <location>
        <begin position="19"/>
        <end position="341"/>
    </location>
</feature>
<keyword evidence="3" id="KW-0255">Endonuclease</keyword>
<reference evidence="3 4" key="1">
    <citation type="submission" date="2016-10" db="EMBL/GenBank/DDBJ databases">
        <authorList>
            <person name="Varghese N."/>
            <person name="Submissions S."/>
        </authorList>
    </citation>
    <scope>NUCLEOTIDE SEQUENCE [LARGE SCALE GENOMIC DNA]</scope>
    <source>
        <strain evidence="3 4">DSM 25353</strain>
    </source>
</reference>
<dbReference type="Proteomes" id="UP000198711">
    <property type="component" value="Unassembled WGS sequence"/>
</dbReference>
<dbReference type="GO" id="GO:0004519">
    <property type="term" value="F:endonuclease activity"/>
    <property type="evidence" value="ECO:0007669"/>
    <property type="project" value="UniProtKB-KW"/>
</dbReference>
<proteinExistence type="predicted"/>
<name>A0A8X8IDA9_9BACT</name>
<evidence type="ECO:0000259" key="2">
    <source>
        <dbReference type="Pfam" id="PF19580"/>
    </source>
</evidence>
<sequence length="341" mass="39064">MKIILCFCLLFCCAAVQLNRYKVYIAGFYNLENLYDTVDNPIVNDDEFTPSGDKGYNGNIYTDKLTRLATVIREIGTDYSPDGVALLGVAEIENDTVLQDLVNHSLLKQRQYRFIHYDSRDSRGVDVALLYQPKYFKPQESIPLQVTLPGKSKDAAFTRDILYVRGLLDGETVHIYVNHWPSRRGGEARSSPAREATASTCRAHFALIRQADPAARILVMGDLNDNPDNKSVVDVLKARGDPRKLAPDELYNPWLALYRKGIGTLAHRDSWGLFDQILLTPSWLRRKEGLFFYRQHIHIKPYMMQKSGRYKGYPLRTWEENSYQAGYSDHFPVFIVLLKNS</sequence>
<dbReference type="SUPFAM" id="SSF56219">
    <property type="entry name" value="DNase I-like"/>
    <property type="match status" value="1"/>
</dbReference>